<evidence type="ECO:0000256" key="4">
    <source>
        <dbReference type="ARBA" id="ARBA00022741"/>
    </source>
</evidence>
<dbReference type="Gene3D" id="3.60.20.10">
    <property type="entry name" value="Glutamine Phosphoribosylpyrophosphate, subunit 1, domain 1"/>
    <property type="match status" value="1"/>
</dbReference>
<gene>
    <name evidence="12" type="ORF">HELGO_WM17397</name>
</gene>
<keyword evidence="12" id="KW-0436">Ligase</keyword>
<dbReference type="CDD" id="cd01991">
    <property type="entry name" value="Asn_synthase_B_C"/>
    <property type="match status" value="1"/>
</dbReference>
<evidence type="ECO:0000256" key="3">
    <source>
        <dbReference type="ARBA" id="ARBA00012737"/>
    </source>
</evidence>
<evidence type="ECO:0000256" key="5">
    <source>
        <dbReference type="ARBA" id="ARBA00022840"/>
    </source>
</evidence>
<protein>
    <recommendedName>
        <fullName evidence="3">asparagine synthase (glutamine-hydrolyzing)</fullName>
        <ecNumber evidence="3">6.3.5.4</ecNumber>
    </recommendedName>
</protein>
<comment type="similarity">
    <text evidence="2">Belongs to the asparagine synthetase family.</text>
</comment>
<dbReference type="InterPro" id="IPR001962">
    <property type="entry name" value="Asn_synthase"/>
</dbReference>
<keyword evidence="4 9" id="KW-0547">Nucleotide-binding</keyword>
<dbReference type="EMBL" id="CACVAY010000085">
    <property type="protein sequence ID" value="CAA6818424.1"/>
    <property type="molecule type" value="Genomic_DNA"/>
</dbReference>
<dbReference type="InterPro" id="IPR017932">
    <property type="entry name" value="GATase_2_dom"/>
</dbReference>
<evidence type="ECO:0000256" key="7">
    <source>
        <dbReference type="ARBA" id="ARBA00048741"/>
    </source>
</evidence>
<comment type="pathway">
    <text evidence="1">Amino-acid biosynthesis; L-asparagine biosynthesis; L-asparagine from L-aspartate (L-Gln route): step 1/1.</text>
</comment>
<feature type="domain" description="Glutamine amidotransferase type-2" evidence="11">
    <location>
        <begin position="2"/>
        <end position="214"/>
    </location>
</feature>
<dbReference type="GO" id="GO:0005524">
    <property type="term" value="F:ATP binding"/>
    <property type="evidence" value="ECO:0007669"/>
    <property type="project" value="UniProtKB-KW"/>
</dbReference>
<dbReference type="SUPFAM" id="SSF56235">
    <property type="entry name" value="N-terminal nucleophile aminohydrolases (Ntn hydrolases)"/>
    <property type="match status" value="1"/>
</dbReference>
<sequence>MCGIAGFIDFNKKSSEDDLQKMTDVLHYRGPDDSGYFFSPSEHSQIGLGHRRLSILDLSPLGHQPMHFEHLHIVFNGEVYNFAEIREELIKEGYSFTSDSDTEVILKSFHCWGIKAVDKYNGMFAFSIYDEKTQKITLVRDRSGVKPLYWYHKDNLILFSSELKSFHQHPAFEKAINTDALAQFLNYKYVPEPHCIFQHCRKLGAGHYLEIDLATGETHELTYWNVLHAYNKPVLKISEQEAIEELDSLMLSAFNYRMVADVPVGIFLSGGYDSSLVTGMLQTHRTEQLKTYTIGFHEKGFDEAPYAKQVAQHLGTDHTEYYCTQDEAKAILPGLANLYDEPFADSSAIPTVLVSQLARKEVTVSLSADGGDELFAGYEKHSRVLDYHKRFASKPAALRNTASSLMGLINPDYIPVLNKTQNFSTKYDKLRQILGSKDILDVLKITSQEFSELDLKRLFKDMPKTAPNNFDLQHAFNDHPDDLGKMLAIDYKTYMLDDILTKVDRATMSVSLEGREPLLDYRLIEYIARLPSNMKYRDGVKKYLLKEITHRYLPREIMDRPKMGFGVPMTEWFRDELKVYFTHYLTEERLDKAGIFNTAEIIGLRDRYLAGARENSQKLWSLLMFEMWYEQWME</sequence>
<dbReference type="Gene3D" id="3.40.50.620">
    <property type="entry name" value="HUPs"/>
    <property type="match status" value="1"/>
</dbReference>
<keyword evidence="8" id="KW-0028">Amino-acid biosynthesis</keyword>
<dbReference type="InterPro" id="IPR006426">
    <property type="entry name" value="Asn_synth_AEB"/>
</dbReference>
<dbReference type="InterPro" id="IPR014729">
    <property type="entry name" value="Rossmann-like_a/b/a_fold"/>
</dbReference>
<dbReference type="EC" id="6.3.5.4" evidence="3"/>
<feature type="site" description="Important for beta-aspartyl-AMP intermediate formation" evidence="10">
    <location>
        <position position="369"/>
    </location>
</feature>
<dbReference type="Pfam" id="PF00733">
    <property type="entry name" value="Asn_synthase"/>
    <property type="match status" value="1"/>
</dbReference>
<dbReference type="CDD" id="cd00712">
    <property type="entry name" value="AsnB"/>
    <property type="match status" value="1"/>
</dbReference>
<evidence type="ECO:0000256" key="2">
    <source>
        <dbReference type="ARBA" id="ARBA00005752"/>
    </source>
</evidence>
<organism evidence="12">
    <name type="scientific">uncultured Thiotrichaceae bacterium</name>
    <dbReference type="NCBI Taxonomy" id="298394"/>
    <lineage>
        <taxon>Bacteria</taxon>
        <taxon>Pseudomonadati</taxon>
        <taxon>Pseudomonadota</taxon>
        <taxon>Gammaproteobacteria</taxon>
        <taxon>Thiotrichales</taxon>
        <taxon>Thiotrichaceae</taxon>
        <taxon>environmental samples</taxon>
    </lineage>
</organism>
<keyword evidence="6 8" id="KW-0315">Glutamine amidotransferase</keyword>
<dbReference type="SUPFAM" id="SSF52402">
    <property type="entry name" value="Adenine nucleotide alpha hydrolases-like"/>
    <property type="match status" value="1"/>
</dbReference>
<evidence type="ECO:0000313" key="12">
    <source>
        <dbReference type="EMBL" id="CAA6818424.1"/>
    </source>
</evidence>
<dbReference type="InterPro" id="IPR029055">
    <property type="entry name" value="Ntn_hydrolases_N"/>
</dbReference>
<dbReference type="GO" id="GO:0005829">
    <property type="term" value="C:cytosol"/>
    <property type="evidence" value="ECO:0007669"/>
    <property type="project" value="TreeGrafter"/>
</dbReference>
<dbReference type="GO" id="GO:0006529">
    <property type="term" value="P:asparagine biosynthetic process"/>
    <property type="evidence" value="ECO:0007669"/>
    <property type="project" value="UniProtKB-KW"/>
</dbReference>
<evidence type="ECO:0000256" key="6">
    <source>
        <dbReference type="ARBA" id="ARBA00022962"/>
    </source>
</evidence>
<dbReference type="PIRSF" id="PIRSF001589">
    <property type="entry name" value="Asn_synthetase_glu-h"/>
    <property type="match status" value="1"/>
</dbReference>
<evidence type="ECO:0000256" key="8">
    <source>
        <dbReference type="PIRSR" id="PIRSR001589-1"/>
    </source>
</evidence>
<dbReference type="GO" id="GO:0004066">
    <property type="term" value="F:asparagine synthase (glutamine-hydrolyzing) activity"/>
    <property type="evidence" value="ECO:0007669"/>
    <property type="project" value="UniProtKB-EC"/>
</dbReference>
<dbReference type="PROSITE" id="PS51278">
    <property type="entry name" value="GATASE_TYPE_2"/>
    <property type="match status" value="1"/>
</dbReference>
<feature type="binding site" evidence="9">
    <location>
        <position position="101"/>
    </location>
    <ligand>
        <name>L-glutamine</name>
        <dbReference type="ChEBI" id="CHEBI:58359"/>
    </ligand>
</feature>
<evidence type="ECO:0000256" key="9">
    <source>
        <dbReference type="PIRSR" id="PIRSR001589-2"/>
    </source>
</evidence>
<name>A0A6S6TGH4_9GAMM</name>
<dbReference type="InterPro" id="IPR051786">
    <property type="entry name" value="ASN_synthetase/amidase"/>
</dbReference>
<feature type="binding site" evidence="9">
    <location>
        <position position="294"/>
    </location>
    <ligand>
        <name>ATP</name>
        <dbReference type="ChEBI" id="CHEBI:30616"/>
    </ligand>
</feature>
<feature type="active site" description="For GATase activity" evidence="8">
    <location>
        <position position="2"/>
    </location>
</feature>
<reference evidence="12" key="1">
    <citation type="submission" date="2020-01" db="EMBL/GenBank/DDBJ databases">
        <authorList>
            <person name="Meier V. D."/>
            <person name="Meier V D."/>
        </authorList>
    </citation>
    <scope>NUCLEOTIDE SEQUENCE</scope>
    <source>
        <strain evidence="12">HLG_WM_MAG_07</strain>
    </source>
</reference>
<dbReference type="PANTHER" id="PTHR43284:SF1">
    <property type="entry name" value="ASPARAGINE SYNTHETASE"/>
    <property type="match status" value="1"/>
</dbReference>
<dbReference type="AlphaFoldDB" id="A0A6S6TGH4"/>
<dbReference type="NCBIfam" id="TIGR01536">
    <property type="entry name" value="asn_synth_AEB"/>
    <property type="match status" value="1"/>
</dbReference>
<comment type="catalytic activity">
    <reaction evidence="7">
        <text>L-aspartate + L-glutamine + ATP + H2O = L-asparagine + L-glutamate + AMP + diphosphate + H(+)</text>
        <dbReference type="Rhea" id="RHEA:12228"/>
        <dbReference type="ChEBI" id="CHEBI:15377"/>
        <dbReference type="ChEBI" id="CHEBI:15378"/>
        <dbReference type="ChEBI" id="CHEBI:29985"/>
        <dbReference type="ChEBI" id="CHEBI:29991"/>
        <dbReference type="ChEBI" id="CHEBI:30616"/>
        <dbReference type="ChEBI" id="CHEBI:33019"/>
        <dbReference type="ChEBI" id="CHEBI:58048"/>
        <dbReference type="ChEBI" id="CHEBI:58359"/>
        <dbReference type="ChEBI" id="CHEBI:456215"/>
        <dbReference type="EC" id="6.3.5.4"/>
    </reaction>
</comment>
<keyword evidence="5 9" id="KW-0067">ATP-binding</keyword>
<evidence type="ECO:0000256" key="10">
    <source>
        <dbReference type="PIRSR" id="PIRSR001589-3"/>
    </source>
</evidence>
<evidence type="ECO:0000256" key="1">
    <source>
        <dbReference type="ARBA" id="ARBA00005187"/>
    </source>
</evidence>
<proteinExistence type="inferred from homology"/>
<evidence type="ECO:0000259" key="11">
    <source>
        <dbReference type="PROSITE" id="PS51278"/>
    </source>
</evidence>
<dbReference type="PANTHER" id="PTHR43284">
    <property type="entry name" value="ASPARAGINE SYNTHETASE (GLUTAMINE-HYDROLYZING)"/>
    <property type="match status" value="1"/>
</dbReference>
<dbReference type="InterPro" id="IPR033738">
    <property type="entry name" value="AsnB_N"/>
</dbReference>
<dbReference type="Pfam" id="PF13537">
    <property type="entry name" value="GATase_7"/>
    <property type="match status" value="1"/>
</dbReference>
<accession>A0A6S6TGH4</accession>
<keyword evidence="8" id="KW-0061">Asparagine biosynthesis</keyword>